<gene>
    <name evidence="9" type="ORF">TNCV_4722951</name>
</gene>
<dbReference type="GO" id="GO:0046872">
    <property type="term" value="F:metal ion binding"/>
    <property type="evidence" value="ECO:0007669"/>
    <property type="project" value="UniProtKB-KW"/>
</dbReference>
<evidence type="ECO:0000313" key="10">
    <source>
        <dbReference type="Proteomes" id="UP000887159"/>
    </source>
</evidence>
<sequence length="266" mass="30109">MGQFQKVAQQYSTKWNFPNCIGAIDGKHIRIKAPKNSGSLFYNYKDYHSMVMLAVVDADCKFTAVDVGSYGREGDAGIYLKSEIGRRIKNNTFNVPPPKALPGTDTVIPHVIVGDEAFALHQNLMKPYPRQQSLHDASKAIYNYRLSRARRTTENAFGILCSYFRLFFRPISTAPETTEKIIICACILHNILREAKVLAPGQTHIDSTLPLPVENFLPLTEHNVRGTTNLTQIREMFISMALEQLNGRKIMLSNINCVFLTYFFKN</sequence>
<comment type="caution">
    <text evidence="9">The sequence shown here is derived from an EMBL/GenBank/DDBJ whole genome shotgun (WGS) entry which is preliminary data.</text>
</comment>
<feature type="domain" description="DDE Tnp4" evidence="8">
    <location>
        <begin position="24"/>
        <end position="190"/>
    </location>
</feature>
<keyword evidence="10" id="KW-1185">Reference proteome</keyword>
<evidence type="ECO:0000256" key="6">
    <source>
        <dbReference type="ARBA" id="ARBA00022801"/>
    </source>
</evidence>
<name>A0A8X6W6F0_TRICX</name>
<keyword evidence="5" id="KW-0479">Metal-binding</keyword>
<comment type="subcellular location">
    <subcellularLocation>
        <location evidence="2">Nucleus</location>
    </subcellularLocation>
</comment>
<dbReference type="InterPro" id="IPR045249">
    <property type="entry name" value="HARBI1-like"/>
</dbReference>
<dbReference type="EMBL" id="BMAU01021387">
    <property type="protein sequence ID" value="GFY29167.1"/>
    <property type="molecule type" value="Genomic_DNA"/>
</dbReference>
<protein>
    <submittedName>
        <fullName evidence="9">DDE Tnp4 domain-containing protein</fullName>
    </submittedName>
</protein>
<dbReference type="GO" id="GO:0005634">
    <property type="term" value="C:nucleus"/>
    <property type="evidence" value="ECO:0007669"/>
    <property type="project" value="UniProtKB-SubCell"/>
</dbReference>
<evidence type="ECO:0000256" key="5">
    <source>
        <dbReference type="ARBA" id="ARBA00022723"/>
    </source>
</evidence>
<keyword evidence="4" id="KW-0540">Nuclease</keyword>
<comment type="similarity">
    <text evidence="3">Belongs to the HARBI1 family.</text>
</comment>
<proteinExistence type="inferred from homology"/>
<evidence type="ECO:0000256" key="1">
    <source>
        <dbReference type="ARBA" id="ARBA00001968"/>
    </source>
</evidence>
<comment type="cofactor">
    <cofactor evidence="1">
        <name>a divalent metal cation</name>
        <dbReference type="ChEBI" id="CHEBI:60240"/>
    </cofactor>
</comment>
<evidence type="ECO:0000256" key="3">
    <source>
        <dbReference type="ARBA" id="ARBA00006958"/>
    </source>
</evidence>
<dbReference type="InterPro" id="IPR027806">
    <property type="entry name" value="HARBI1_dom"/>
</dbReference>
<dbReference type="Proteomes" id="UP000887159">
    <property type="component" value="Unassembled WGS sequence"/>
</dbReference>
<dbReference type="GO" id="GO:0016787">
    <property type="term" value="F:hydrolase activity"/>
    <property type="evidence" value="ECO:0007669"/>
    <property type="project" value="UniProtKB-KW"/>
</dbReference>
<dbReference type="GO" id="GO:0004518">
    <property type="term" value="F:nuclease activity"/>
    <property type="evidence" value="ECO:0007669"/>
    <property type="project" value="UniProtKB-KW"/>
</dbReference>
<evidence type="ECO:0000259" key="8">
    <source>
        <dbReference type="Pfam" id="PF13359"/>
    </source>
</evidence>
<accession>A0A8X6W6F0</accession>
<organism evidence="9 10">
    <name type="scientific">Trichonephila clavipes</name>
    <name type="common">Golden silk orbweaver</name>
    <name type="synonym">Nephila clavipes</name>
    <dbReference type="NCBI Taxonomy" id="2585209"/>
    <lineage>
        <taxon>Eukaryota</taxon>
        <taxon>Metazoa</taxon>
        <taxon>Ecdysozoa</taxon>
        <taxon>Arthropoda</taxon>
        <taxon>Chelicerata</taxon>
        <taxon>Arachnida</taxon>
        <taxon>Araneae</taxon>
        <taxon>Araneomorphae</taxon>
        <taxon>Entelegynae</taxon>
        <taxon>Araneoidea</taxon>
        <taxon>Nephilidae</taxon>
        <taxon>Trichonephila</taxon>
    </lineage>
</organism>
<dbReference type="Pfam" id="PF13359">
    <property type="entry name" value="DDE_Tnp_4"/>
    <property type="match status" value="1"/>
</dbReference>
<dbReference type="PANTHER" id="PTHR22930:SF269">
    <property type="entry name" value="NUCLEASE HARBI1-LIKE PROTEIN"/>
    <property type="match status" value="1"/>
</dbReference>
<evidence type="ECO:0000256" key="2">
    <source>
        <dbReference type="ARBA" id="ARBA00004123"/>
    </source>
</evidence>
<evidence type="ECO:0000256" key="7">
    <source>
        <dbReference type="ARBA" id="ARBA00023242"/>
    </source>
</evidence>
<evidence type="ECO:0000256" key="4">
    <source>
        <dbReference type="ARBA" id="ARBA00022722"/>
    </source>
</evidence>
<dbReference type="AlphaFoldDB" id="A0A8X6W6F0"/>
<keyword evidence="6" id="KW-0378">Hydrolase</keyword>
<keyword evidence="7" id="KW-0539">Nucleus</keyword>
<evidence type="ECO:0000313" key="9">
    <source>
        <dbReference type="EMBL" id="GFY29167.1"/>
    </source>
</evidence>
<reference evidence="9" key="1">
    <citation type="submission" date="2020-08" db="EMBL/GenBank/DDBJ databases">
        <title>Multicomponent nature underlies the extraordinary mechanical properties of spider dragline silk.</title>
        <authorList>
            <person name="Kono N."/>
            <person name="Nakamura H."/>
            <person name="Mori M."/>
            <person name="Yoshida Y."/>
            <person name="Ohtoshi R."/>
            <person name="Malay A.D."/>
            <person name="Moran D.A.P."/>
            <person name="Tomita M."/>
            <person name="Numata K."/>
            <person name="Arakawa K."/>
        </authorList>
    </citation>
    <scope>NUCLEOTIDE SEQUENCE</scope>
</reference>
<dbReference type="PANTHER" id="PTHR22930">
    <property type="match status" value="1"/>
</dbReference>